<sequence>MRAGLAASTIAHAAVIVFALVSFTGAKPFESMPETVPVDVVSMTDLTKMMKGTRNAPKAETPKQVAEKVAPPSPVDDPKLKVSEKPPVEATAPPPPPPPPPPKVDQPQPAPPKAEQAPPKEQADVALKPEPQKQEQPKEEAKSEPAAAPLPPRKPAPPREPAKPVEAQNQPQRDASDRISELLDKQTPTRRVASADAPSSTQSLGTRTGGAATLSVNYQQALHDKIFGNWYPAQIPFDQWVQVVVRFTLRPDGSLAGTPRVIESSPAGSPYVQAYGESAIRAVMASAPFSFLPQSQYEAWKEIEIGFTPDEARKLMSRR</sequence>
<proteinExistence type="predicted"/>
<feature type="compositionally biased region" description="Pro residues" evidence="1">
    <location>
        <begin position="148"/>
        <end position="159"/>
    </location>
</feature>
<organism evidence="2 3">
    <name type="scientific">Xanthobacter dioxanivorans</name>
    <dbReference type="NCBI Taxonomy" id="2528964"/>
    <lineage>
        <taxon>Bacteria</taxon>
        <taxon>Pseudomonadati</taxon>
        <taxon>Pseudomonadota</taxon>
        <taxon>Alphaproteobacteria</taxon>
        <taxon>Hyphomicrobiales</taxon>
        <taxon>Xanthobacteraceae</taxon>
        <taxon>Xanthobacter</taxon>
    </lineage>
</organism>
<feature type="region of interest" description="Disordered" evidence="1">
    <location>
        <begin position="52"/>
        <end position="208"/>
    </location>
</feature>
<dbReference type="Gene3D" id="3.30.1150.10">
    <property type="match status" value="1"/>
</dbReference>
<evidence type="ECO:0000313" key="2">
    <source>
        <dbReference type="EMBL" id="QRG07390.1"/>
    </source>
</evidence>
<name>A0A974SJ39_9HYPH</name>
<dbReference type="EMBL" id="CP063362">
    <property type="protein sequence ID" value="QRG07390.1"/>
    <property type="molecule type" value="Genomic_DNA"/>
</dbReference>
<feature type="compositionally biased region" description="Polar residues" evidence="1">
    <location>
        <begin position="197"/>
        <end position="206"/>
    </location>
</feature>
<feature type="compositionally biased region" description="Pro residues" evidence="1">
    <location>
        <begin position="92"/>
        <end position="112"/>
    </location>
</feature>
<reference evidence="2 3" key="1">
    <citation type="submission" date="2020-10" db="EMBL/GenBank/DDBJ databases">
        <title>Degradation of 1,4-Dioxane by Xanthobacter sp. YN2, via a Novel Group-2 Soluble Di-Iron Monooxygenase.</title>
        <authorList>
            <person name="Ma F."/>
            <person name="Wang Y."/>
            <person name="Yang J."/>
            <person name="Guo H."/>
            <person name="Su D."/>
            <person name="Yu L."/>
        </authorList>
    </citation>
    <scope>NUCLEOTIDE SEQUENCE [LARGE SCALE GENOMIC DNA]</scope>
    <source>
        <strain evidence="2 3">YN2</strain>
    </source>
</reference>
<dbReference type="RefSeq" id="WP_203194305.1">
    <property type="nucleotide sequence ID" value="NZ_CP063362.1"/>
</dbReference>
<dbReference type="Proteomes" id="UP000596427">
    <property type="component" value="Chromosome"/>
</dbReference>
<protein>
    <submittedName>
        <fullName evidence="2">TonB C-terminal domain-containing protein</fullName>
    </submittedName>
</protein>
<feature type="compositionally biased region" description="Basic and acidic residues" evidence="1">
    <location>
        <begin position="130"/>
        <end position="143"/>
    </location>
</feature>
<dbReference type="SUPFAM" id="SSF74653">
    <property type="entry name" value="TolA/TonB C-terminal domain"/>
    <property type="match status" value="1"/>
</dbReference>
<keyword evidence="3" id="KW-1185">Reference proteome</keyword>
<dbReference type="KEGG" id="xdi:EZH22_02980"/>
<feature type="compositionally biased region" description="Basic and acidic residues" evidence="1">
    <location>
        <begin position="174"/>
        <end position="184"/>
    </location>
</feature>
<gene>
    <name evidence="2" type="ORF">EZH22_02980</name>
</gene>
<evidence type="ECO:0000313" key="3">
    <source>
        <dbReference type="Proteomes" id="UP000596427"/>
    </source>
</evidence>
<feature type="compositionally biased region" description="Basic and acidic residues" evidence="1">
    <location>
        <begin position="76"/>
        <end position="87"/>
    </location>
</feature>
<evidence type="ECO:0000256" key="1">
    <source>
        <dbReference type="SAM" id="MobiDB-lite"/>
    </source>
</evidence>
<accession>A0A974SJ39</accession>
<dbReference type="Pfam" id="PF13103">
    <property type="entry name" value="TonB_2"/>
    <property type="match status" value="1"/>
</dbReference>
<dbReference type="AlphaFoldDB" id="A0A974SJ39"/>